<dbReference type="Proteomes" id="UP000887575">
    <property type="component" value="Unassembled WGS sequence"/>
</dbReference>
<dbReference type="GO" id="GO:0005634">
    <property type="term" value="C:nucleus"/>
    <property type="evidence" value="ECO:0007669"/>
    <property type="project" value="InterPro"/>
</dbReference>
<dbReference type="WBParaSite" id="MBELARI_LOCUS5519">
    <property type="protein sequence ID" value="MBELARI_LOCUS5519"/>
    <property type="gene ID" value="MBELARI_LOCUS5519"/>
</dbReference>
<organism evidence="4 5">
    <name type="scientific">Mesorhabditis belari</name>
    <dbReference type="NCBI Taxonomy" id="2138241"/>
    <lineage>
        <taxon>Eukaryota</taxon>
        <taxon>Metazoa</taxon>
        <taxon>Ecdysozoa</taxon>
        <taxon>Nematoda</taxon>
        <taxon>Chromadorea</taxon>
        <taxon>Rhabditida</taxon>
        <taxon>Rhabditina</taxon>
        <taxon>Rhabditomorpha</taxon>
        <taxon>Rhabditoidea</taxon>
        <taxon>Rhabditidae</taxon>
        <taxon>Mesorhabditinae</taxon>
        <taxon>Mesorhabditis</taxon>
    </lineage>
</organism>
<evidence type="ECO:0000256" key="3">
    <source>
        <dbReference type="SAM" id="MobiDB-lite"/>
    </source>
</evidence>
<evidence type="ECO:0000313" key="4">
    <source>
        <dbReference type="Proteomes" id="UP000887575"/>
    </source>
</evidence>
<proteinExistence type="inferred from homology"/>
<sequence length="192" mass="22090">MSEPMSKRAKIEDPSGDLPESAKAILKEIDDIQSQLDTLSEKASEEIIKVEQKYNLQRKPHMEKRSKLIKDLPNFWPTVFLNHPQIANLINELEEKALESLTSVEVEESEDIKSGYKHLDDDEAESGLTFFQWLCTELEPGVDDIAEVIKDDIWPNPLQYFLVSEMEDLTDDDLDEADDDDDLEEVDEDYEA</sequence>
<dbReference type="Gene3D" id="1.20.5.1500">
    <property type="match status" value="1"/>
</dbReference>
<dbReference type="AlphaFoldDB" id="A0AAF3FES0"/>
<evidence type="ECO:0000313" key="5">
    <source>
        <dbReference type="WBParaSite" id="MBELARI_LOCUS5519"/>
    </source>
</evidence>
<name>A0AAF3FES0_9BILA</name>
<dbReference type="InterPro" id="IPR037231">
    <property type="entry name" value="NAP-like_sf"/>
</dbReference>
<dbReference type="GO" id="GO:0006334">
    <property type="term" value="P:nucleosome assembly"/>
    <property type="evidence" value="ECO:0007669"/>
    <property type="project" value="InterPro"/>
</dbReference>
<dbReference type="Pfam" id="PF00956">
    <property type="entry name" value="NAP"/>
    <property type="match status" value="1"/>
</dbReference>
<dbReference type="InterPro" id="IPR002164">
    <property type="entry name" value="NAP_family"/>
</dbReference>
<feature type="region of interest" description="Disordered" evidence="3">
    <location>
        <begin position="169"/>
        <end position="192"/>
    </location>
</feature>
<keyword evidence="4" id="KW-1185">Reference proteome</keyword>
<evidence type="ECO:0000256" key="2">
    <source>
        <dbReference type="RuleBase" id="RU003876"/>
    </source>
</evidence>
<evidence type="ECO:0000256" key="1">
    <source>
        <dbReference type="ARBA" id="ARBA00009947"/>
    </source>
</evidence>
<dbReference type="SUPFAM" id="SSF143113">
    <property type="entry name" value="NAP-like"/>
    <property type="match status" value="1"/>
</dbReference>
<accession>A0AAF3FES0</accession>
<dbReference type="Gene3D" id="3.30.1120.90">
    <property type="entry name" value="Nucleosome assembly protein"/>
    <property type="match status" value="2"/>
</dbReference>
<dbReference type="PANTHER" id="PTHR11875">
    <property type="entry name" value="TESTIS-SPECIFIC Y-ENCODED PROTEIN"/>
    <property type="match status" value="1"/>
</dbReference>
<protein>
    <submittedName>
        <fullName evidence="5">Uncharacterized protein</fullName>
    </submittedName>
</protein>
<reference evidence="5" key="1">
    <citation type="submission" date="2024-02" db="UniProtKB">
        <authorList>
            <consortium name="WormBaseParasite"/>
        </authorList>
    </citation>
    <scope>IDENTIFICATION</scope>
</reference>
<comment type="similarity">
    <text evidence="1 2">Belongs to the nucleosome assembly protein (NAP) family.</text>
</comment>